<dbReference type="InterPro" id="IPR049560">
    <property type="entry name" value="MeTrfase_RsmB-F_NOP2_cat"/>
</dbReference>
<dbReference type="PANTHER" id="PTHR22807">
    <property type="entry name" value="NOP2 YEAST -RELATED NOL1/NOP2/FMU SUN DOMAIN-CONTAINING"/>
    <property type="match status" value="1"/>
</dbReference>
<dbReference type="InterPro" id="IPR029063">
    <property type="entry name" value="SAM-dependent_MTases_sf"/>
</dbReference>
<comment type="caution">
    <text evidence="16">The sequence shown here is derived from an EMBL/GenBank/DDBJ whole genome shotgun (WGS) entry which is preliminary data.</text>
</comment>
<dbReference type="NCBIfam" id="TIGR00563">
    <property type="entry name" value="rsmB"/>
    <property type="match status" value="1"/>
</dbReference>
<dbReference type="CDD" id="cd02440">
    <property type="entry name" value="AdoMet_MTases"/>
    <property type="match status" value="1"/>
</dbReference>
<dbReference type="Gene3D" id="3.40.50.150">
    <property type="entry name" value="Vaccinia Virus protein VP39"/>
    <property type="match status" value="1"/>
</dbReference>
<accession>A0A430AYE7</accession>
<sequence>MAKKKKISAHIKHNPRFVAMQLLVKVAEQQAYSNLLIDQGIREGNLSSKDGRLMTEIVYGTISRKITLEYYLHPFIKKAKTIDPWVKQLLLLSLYQLCFLDRVPEHAIVNDAVEIGKLYGNPGIGKFINGVLRTILRSSLPKTEEIKDKSERLSTELSLPVWLIDKLIEILGETETIKLGESLFQPSRASARINKKQLTREKGIEMLTQEGYDVAASSISPVGIVGKSGFLAGSNLFKTGAMAIQDESSMLVAPGLDIQADHLVLDACAAPGGKTTHIAQYLEAEKGGKVIALDIHQHKTKLIEENSQRQRVADVVEIRQLDARKVPETFSDESFDRILVDAPCSGLGLLRRKPDIKYSKTLADFEKLPQIQLEILESVAKKVKQWGIITYSTCTILPEENEKVIQTFIANHPEFEMTAVKGAEQFAKNSNGYVTLYPHEYGTDGFFICNIQRRR</sequence>
<evidence type="ECO:0000313" key="16">
    <source>
        <dbReference type="EMBL" id="RSU13100.1"/>
    </source>
</evidence>
<dbReference type="Gene3D" id="1.10.940.10">
    <property type="entry name" value="NusB-like"/>
    <property type="match status" value="1"/>
</dbReference>
<dbReference type="InterPro" id="IPR018314">
    <property type="entry name" value="RsmB/NOL1/NOP2-like_CS"/>
</dbReference>
<dbReference type="OrthoDB" id="9810297at2"/>
<dbReference type="PRINTS" id="PR02008">
    <property type="entry name" value="RCMTFAMILY"/>
</dbReference>
<dbReference type="Proteomes" id="UP000287605">
    <property type="component" value="Unassembled WGS sequence"/>
</dbReference>
<dbReference type="EMBL" id="NGKA01000006">
    <property type="protein sequence ID" value="RSU13100.1"/>
    <property type="molecule type" value="Genomic_DNA"/>
</dbReference>
<dbReference type="GO" id="GO:0003723">
    <property type="term" value="F:RNA binding"/>
    <property type="evidence" value="ECO:0007669"/>
    <property type="project" value="UniProtKB-UniRule"/>
</dbReference>
<dbReference type="PROSITE" id="PS51686">
    <property type="entry name" value="SAM_MT_RSMB_NOP"/>
    <property type="match status" value="1"/>
</dbReference>
<evidence type="ECO:0000256" key="2">
    <source>
        <dbReference type="ARBA" id="ARBA00004496"/>
    </source>
</evidence>
<dbReference type="PROSITE" id="PS50007">
    <property type="entry name" value="PIPLC_X_DOMAIN"/>
    <property type="match status" value="1"/>
</dbReference>
<evidence type="ECO:0000256" key="4">
    <source>
        <dbReference type="ARBA" id="ARBA00012140"/>
    </source>
</evidence>
<organism evidence="16 17">
    <name type="scientific">Vagococcus elongatus</name>
    <dbReference type="NCBI Taxonomy" id="180344"/>
    <lineage>
        <taxon>Bacteria</taxon>
        <taxon>Bacillati</taxon>
        <taxon>Bacillota</taxon>
        <taxon>Bacilli</taxon>
        <taxon>Lactobacillales</taxon>
        <taxon>Enterococcaceae</taxon>
        <taxon>Vagococcus</taxon>
    </lineage>
</organism>
<reference evidence="16 17" key="1">
    <citation type="submission" date="2017-05" db="EMBL/GenBank/DDBJ databases">
        <title>Vagococcus spp. assemblies.</title>
        <authorList>
            <person name="Gulvik C.A."/>
        </authorList>
    </citation>
    <scope>NUCLEOTIDE SEQUENCE [LARGE SCALE GENOMIC DNA]</scope>
    <source>
        <strain evidence="16 17">CCUG 51432</strain>
    </source>
</reference>
<proteinExistence type="inferred from homology"/>
<keyword evidence="17" id="KW-1185">Reference proteome</keyword>
<protein>
    <recommendedName>
        <fullName evidence="4">16S rRNA (cytosine(967)-C(5))-methyltransferase</fullName>
        <ecNumber evidence="4">2.1.1.176</ecNumber>
    </recommendedName>
    <alternativeName>
        <fullName evidence="11">16S rRNA m5C967 methyltransferase</fullName>
    </alternativeName>
    <alternativeName>
        <fullName evidence="12">rRNA (cytosine-C(5)-)-methyltransferase RsmB</fullName>
    </alternativeName>
</protein>
<evidence type="ECO:0000256" key="9">
    <source>
        <dbReference type="ARBA" id="ARBA00022691"/>
    </source>
</evidence>
<name>A0A430AYE7_9ENTE</name>
<dbReference type="Gene3D" id="3.30.70.1170">
    <property type="entry name" value="Sun protein, domain 3"/>
    <property type="match status" value="1"/>
</dbReference>
<evidence type="ECO:0000256" key="12">
    <source>
        <dbReference type="ARBA" id="ARBA00031088"/>
    </source>
</evidence>
<evidence type="ECO:0000256" key="14">
    <source>
        <dbReference type="PROSITE-ProRule" id="PRU01023"/>
    </source>
</evidence>
<feature type="binding site" evidence="14">
    <location>
        <position position="294"/>
    </location>
    <ligand>
        <name>S-adenosyl-L-methionine</name>
        <dbReference type="ChEBI" id="CHEBI:59789"/>
    </ligand>
</feature>
<keyword evidence="6" id="KW-0698">rRNA processing</keyword>
<dbReference type="PROSITE" id="PS01153">
    <property type="entry name" value="NOL1_NOP2_SUN"/>
    <property type="match status" value="1"/>
</dbReference>
<keyword evidence="7 14" id="KW-0489">Methyltransferase</keyword>
<keyword evidence="8 14" id="KW-0808">Transferase</keyword>
<feature type="binding site" evidence="14">
    <location>
        <position position="322"/>
    </location>
    <ligand>
        <name>S-adenosyl-L-methionine</name>
        <dbReference type="ChEBI" id="CHEBI:59789"/>
    </ligand>
</feature>
<comment type="catalytic activity">
    <reaction evidence="13">
        <text>cytidine(967) in 16S rRNA + S-adenosyl-L-methionine = 5-methylcytidine(967) in 16S rRNA + S-adenosyl-L-homocysteine + H(+)</text>
        <dbReference type="Rhea" id="RHEA:42748"/>
        <dbReference type="Rhea" id="RHEA-COMP:10219"/>
        <dbReference type="Rhea" id="RHEA-COMP:10220"/>
        <dbReference type="ChEBI" id="CHEBI:15378"/>
        <dbReference type="ChEBI" id="CHEBI:57856"/>
        <dbReference type="ChEBI" id="CHEBI:59789"/>
        <dbReference type="ChEBI" id="CHEBI:74483"/>
        <dbReference type="ChEBI" id="CHEBI:82748"/>
        <dbReference type="EC" id="2.1.1.176"/>
    </reaction>
</comment>
<evidence type="ECO:0000256" key="6">
    <source>
        <dbReference type="ARBA" id="ARBA00022552"/>
    </source>
</evidence>
<dbReference type="GO" id="GO:0008649">
    <property type="term" value="F:rRNA methyltransferase activity"/>
    <property type="evidence" value="ECO:0007669"/>
    <property type="project" value="InterPro"/>
</dbReference>
<evidence type="ECO:0000256" key="11">
    <source>
        <dbReference type="ARBA" id="ARBA00030399"/>
    </source>
</evidence>
<dbReference type="InterPro" id="IPR054728">
    <property type="entry name" value="RsmB-like_ferredoxin"/>
</dbReference>
<keyword evidence="10 14" id="KW-0694">RNA-binding</keyword>
<keyword evidence="5" id="KW-0963">Cytoplasm</keyword>
<feature type="binding site" evidence="14">
    <location>
        <begin position="268"/>
        <end position="274"/>
    </location>
    <ligand>
        <name>S-adenosyl-L-methionine</name>
        <dbReference type="ChEBI" id="CHEBI:59789"/>
    </ligand>
</feature>
<dbReference type="Pfam" id="PF22458">
    <property type="entry name" value="RsmF-B_ferredox"/>
    <property type="match status" value="1"/>
</dbReference>
<dbReference type="PANTHER" id="PTHR22807:SF53">
    <property type="entry name" value="RIBOSOMAL RNA SMALL SUBUNIT METHYLTRANSFERASE B-RELATED"/>
    <property type="match status" value="1"/>
</dbReference>
<dbReference type="EC" id="2.1.1.176" evidence="4"/>
<dbReference type="Pfam" id="PF01029">
    <property type="entry name" value="NusB"/>
    <property type="match status" value="1"/>
</dbReference>
<evidence type="ECO:0000256" key="10">
    <source>
        <dbReference type="ARBA" id="ARBA00022884"/>
    </source>
</evidence>
<dbReference type="FunFam" id="3.40.50.150:FF:000022">
    <property type="entry name" value="Ribosomal RNA small subunit methyltransferase B"/>
    <property type="match status" value="1"/>
</dbReference>
<gene>
    <name evidence="16" type="ORF">CBF29_05375</name>
</gene>
<dbReference type="InterPro" id="IPR023267">
    <property type="entry name" value="RCMT"/>
</dbReference>
<dbReference type="InterPro" id="IPR006027">
    <property type="entry name" value="NusB_RsmB_TIM44"/>
</dbReference>
<evidence type="ECO:0000256" key="13">
    <source>
        <dbReference type="ARBA" id="ARBA00047283"/>
    </source>
</evidence>
<evidence type="ECO:0000256" key="5">
    <source>
        <dbReference type="ARBA" id="ARBA00022490"/>
    </source>
</evidence>
<evidence type="ECO:0000256" key="7">
    <source>
        <dbReference type="ARBA" id="ARBA00022603"/>
    </source>
</evidence>
<dbReference type="RefSeq" id="WP_126808173.1">
    <property type="nucleotide sequence ID" value="NZ_NGKA01000006.1"/>
</dbReference>
<dbReference type="InterPro" id="IPR004573">
    <property type="entry name" value="rRNA_ssu_MeTfrase_B"/>
</dbReference>
<dbReference type="NCBIfam" id="NF011494">
    <property type="entry name" value="PRK14902.1"/>
    <property type="match status" value="1"/>
</dbReference>
<keyword evidence="9 14" id="KW-0949">S-adenosyl-L-methionine</keyword>
<comment type="similarity">
    <text evidence="3 14">Belongs to the class I-like SAM-binding methyltransferase superfamily. RsmB/NOP family.</text>
</comment>
<dbReference type="GO" id="GO:0006355">
    <property type="term" value="P:regulation of DNA-templated transcription"/>
    <property type="evidence" value="ECO:0007669"/>
    <property type="project" value="InterPro"/>
</dbReference>
<dbReference type="GO" id="GO:0005737">
    <property type="term" value="C:cytoplasm"/>
    <property type="evidence" value="ECO:0007669"/>
    <property type="project" value="UniProtKB-SubCell"/>
</dbReference>
<dbReference type="SUPFAM" id="SSF53335">
    <property type="entry name" value="S-adenosyl-L-methionine-dependent methyltransferases"/>
    <property type="match status" value="1"/>
</dbReference>
<feature type="domain" description="SAM-dependent MTase RsmB/NOP-type" evidence="15">
    <location>
        <begin position="179"/>
        <end position="454"/>
    </location>
</feature>
<dbReference type="Pfam" id="PF01189">
    <property type="entry name" value="Methyltr_RsmB-F"/>
    <property type="match status" value="1"/>
</dbReference>
<dbReference type="FunFam" id="1.10.940.10:FF:000006">
    <property type="entry name" value="16S rRNA (Cytosine(967)-C(5))-methyltransferase RsmB"/>
    <property type="match status" value="1"/>
</dbReference>
<feature type="binding site" evidence="14">
    <location>
        <position position="341"/>
    </location>
    <ligand>
        <name>S-adenosyl-L-methionine</name>
        <dbReference type="ChEBI" id="CHEBI:59789"/>
    </ligand>
</feature>
<evidence type="ECO:0000259" key="15">
    <source>
        <dbReference type="PROSITE" id="PS51686"/>
    </source>
</evidence>
<feature type="active site" description="Nucleophile" evidence="14">
    <location>
        <position position="394"/>
    </location>
</feature>
<dbReference type="InterPro" id="IPR035926">
    <property type="entry name" value="NusB-like_sf"/>
</dbReference>
<evidence type="ECO:0000256" key="3">
    <source>
        <dbReference type="ARBA" id="ARBA00007494"/>
    </source>
</evidence>
<dbReference type="InterPro" id="IPR001678">
    <property type="entry name" value="MeTrfase_RsmB-F_NOP2_dom"/>
</dbReference>
<comment type="subcellular location">
    <subcellularLocation>
        <location evidence="2">Cytoplasm</location>
    </subcellularLocation>
</comment>
<evidence type="ECO:0000256" key="1">
    <source>
        <dbReference type="ARBA" id="ARBA00002724"/>
    </source>
</evidence>
<dbReference type="SUPFAM" id="SSF48013">
    <property type="entry name" value="NusB-like"/>
    <property type="match status" value="1"/>
</dbReference>
<evidence type="ECO:0000256" key="8">
    <source>
        <dbReference type="ARBA" id="ARBA00022679"/>
    </source>
</evidence>
<comment type="function">
    <text evidence="1">Specifically methylates the cytosine at position 967 (m5C967) of 16S rRNA.</text>
</comment>
<dbReference type="AlphaFoldDB" id="A0A430AYE7"/>
<evidence type="ECO:0000313" key="17">
    <source>
        <dbReference type="Proteomes" id="UP000287605"/>
    </source>
</evidence>